<dbReference type="PROSITE" id="PS50042">
    <property type="entry name" value="CNMP_BINDING_3"/>
    <property type="match status" value="1"/>
</dbReference>
<dbReference type="InterPro" id="IPR000595">
    <property type="entry name" value="cNMP-bd_dom"/>
</dbReference>
<dbReference type="InterPro" id="IPR018490">
    <property type="entry name" value="cNMP-bd_dom_sf"/>
</dbReference>
<organism evidence="2 3">
    <name type="scientific">Danxiaibacter flavus</name>
    <dbReference type="NCBI Taxonomy" id="3049108"/>
    <lineage>
        <taxon>Bacteria</taxon>
        <taxon>Pseudomonadati</taxon>
        <taxon>Bacteroidota</taxon>
        <taxon>Chitinophagia</taxon>
        <taxon>Chitinophagales</taxon>
        <taxon>Chitinophagaceae</taxon>
        <taxon>Danxiaibacter</taxon>
    </lineage>
</organism>
<feature type="domain" description="Cyclic nucleotide-binding" evidence="1">
    <location>
        <begin position="19"/>
        <end position="139"/>
    </location>
</feature>
<dbReference type="Pfam" id="PF00027">
    <property type="entry name" value="cNMP_binding"/>
    <property type="match status" value="1"/>
</dbReference>
<keyword evidence="3" id="KW-1185">Reference proteome</keyword>
<evidence type="ECO:0000259" key="1">
    <source>
        <dbReference type="PROSITE" id="PS50042"/>
    </source>
</evidence>
<reference evidence="2 3" key="1">
    <citation type="submission" date="2023-07" db="EMBL/GenBank/DDBJ databases">
        <authorList>
            <person name="Lian W.-H."/>
        </authorList>
    </citation>
    <scope>NUCLEOTIDE SEQUENCE [LARGE SCALE GENOMIC DNA]</scope>
    <source>
        <strain evidence="2 3">SYSU DXS3180</strain>
    </source>
</reference>
<dbReference type="CDD" id="cd00038">
    <property type="entry name" value="CAP_ED"/>
    <property type="match status" value="1"/>
</dbReference>
<comment type="caution">
    <text evidence="2">The sequence shown here is derived from an EMBL/GenBank/DDBJ whole genome shotgun (WGS) entry which is preliminary data.</text>
</comment>
<dbReference type="EMBL" id="JAULBC010000012">
    <property type="protein sequence ID" value="MEX6691023.1"/>
    <property type="molecule type" value="Genomic_DNA"/>
</dbReference>
<dbReference type="InterPro" id="IPR014710">
    <property type="entry name" value="RmlC-like_jellyroll"/>
</dbReference>
<evidence type="ECO:0000313" key="2">
    <source>
        <dbReference type="EMBL" id="MEX6691023.1"/>
    </source>
</evidence>
<dbReference type="Gene3D" id="2.60.120.10">
    <property type="entry name" value="Jelly Rolls"/>
    <property type="match status" value="1"/>
</dbReference>
<accession>A0ABV3ZQ40</accession>
<name>A0ABV3ZQ40_9BACT</name>
<dbReference type="RefSeq" id="WP_369332439.1">
    <property type="nucleotide sequence ID" value="NZ_JAULBC010000012.1"/>
</dbReference>
<evidence type="ECO:0000313" key="3">
    <source>
        <dbReference type="Proteomes" id="UP001560573"/>
    </source>
</evidence>
<proteinExistence type="predicted"/>
<sequence length="197" mass="23546">MQAYDKHQKLLRYKKKLESLARISKKDFDQLCSIMHERDLKKGEVILKEGQICKCYYYINNGSIRGFEIHEGKEININFYFEEDLACNFRSFIRQSPSSLNLVAAENCKVFYVSRSDAIELFLNNNSLHFLLFRFFEELYLKEEEHSSMFKLMSPAQRYKHTLDNHPNYFQQVPLTHLASYLGMSRETLNRIRKNFQ</sequence>
<gene>
    <name evidence="2" type="ORF">QTN47_26175</name>
</gene>
<protein>
    <submittedName>
        <fullName evidence="2">Crp/Fnr family transcriptional regulator</fullName>
    </submittedName>
</protein>
<dbReference type="SUPFAM" id="SSF51206">
    <property type="entry name" value="cAMP-binding domain-like"/>
    <property type="match status" value="1"/>
</dbReference>
<dbReference type="Proteomes" id="UP001560573">
    <property type="component" value="Unassembled WGS sequence"/>
</dbReference>